<name>A0A670IIP3_PODMU</name>
<keyword evidence="6" id="KW-0067">ATP-binding</keyword>
<dbReference type="Gene3D" id="3.80.10.10">
    <property type="entry name" value="Ribonuclease Inhibitor"/>
    <property type="match status" value="1"/>
</dbReference>
<organism evidence="9 10">
    <name type="scientific">Podarcis muralis</name>
    <name type="common">Wall lizard</name>
    <name type="synonym">Lacerta muralis</name>
    <dbReference type="NCBI Taxonomy" id="64176"/>
    <lineage>
        <taxon>Eukaryota</taxon>
        <taxon>Metazoa</taxon>
        <taxon>Chordata</taxon>
        <taxon>Craniata</taxon>
        <taxon>Vertebrata</taxon>
        <taxon>Euteleostomi</taxon>
        <taxon>Lepidosauria</taxon>
        <taxon>Squamata</taxon>
        <taxon>Bifurcata</taxon>
        <taxon>Unidentata</taxon>
        <taxon>Episquamata</taxon>
        <taxon>Laterata</taxon>
        <taxon>Lacertibaenia</taxon>
        <taxon>Lacertidae</taxon>
        <taxon>Podarcis</taxon>
    </lineage>
</organism>
<dbReference type="Pfam" id="PF17776">
    <property type="entry name" value="NLRC4_HD2"/>
    <property type="match status" value="1"/>
</dbReference>
<dbReference type="GeneTree" id="ENSGT01150000286911"/>
<dbReference type="GO" id="GO:0005737">
    <property type="term" value="C:cytoplasm"/>
    <property type="evidence" value="ECO:0007669"/>
    <property type="project" value="UniProtKB-SubCell"/>
</dbReference>
<dbReference type="InterPro" id="IPR011029">
    <property type="entry name" value="DEATH-like_dom_sf"/>
</dbReference>
<sequence>MAAPLDFTRLIREHRELLLRWVEPNPAPLLRLLHDNGLLTQPEYFSLLETIPKSNQVIALLDRVCSKPENSRKFLDALRELQEAYCPELQHWLEKSCPEKGKGEPSPRQPEPPPKTPKRALLKFWNSKKYKLPAVPADEGKSNDLTFRRALSRQLKAALQNHRRSLLTRTEKLCTNVDDTETCGHIEIRYTDLLLSDNPRSASSSHDYLHLASRRARLYSLHAPRRLALSQLFSPLPKESSPPRRVMLSGAAGIGKSVAAQKIVHDWALGAAFQKALCMLDFSFRELSLIRTPQSLEDLIRSKHVHLSGVLPELLDRPGELLVILDGLDEFRHSLESKNPCFQSDQPAHIKDLVHGLLYGTLLPEATILVTSRPSAALPEDLFDRHVIILGFQEQQVKDYFFRFFRNPTQAADVLGYVSAHEGLASLSFIPLYCFILCTALGEFFPWTGEMEASPPSTITEVYRQYLSTILRLRGAGGVGGALEKAKDLVLQLGKLAYAGLLRGKVVFYADELRGFGFDPENLPGTFLNRIFFKEKDEVYGFFHLTIQEFLAALYSVAILDPSTEELTSCLDLWWDGEAPEGGQAERLLPPPDGRAAAGLLGYTREFLSEGQQWDNLQMFSRFFMGLLSSRMQGKLESLAEGLTGDPLVPLAEWLGKKAQYESDRKLLSLLHCVAELHQDWVTQKVASNLDEVDLFKVTLNPADCAALAYVLGCSEYKRLRNLNLSYSNMGIGGLRRLRGLLHRCETLQLRYNSLDCEAAAIEAEILRSPRCQVKRLLFCGNCLGSEGVRGLWDALQENTTLEELYLDITGITDSGLDNIMDSLMGNRTLRLLTIVGNRLSKAGREVLSELSRRKPELKIISSFLSDMGLLQAYLDWVEEIKADQEQMESVKNADALRSVLEVLEETEDPGTSQEARERAELLKKQITVLLGEEKARENGTP</sequence>
<dbReference type="AlphaFoldDB" id="A0A670IIP3"/>
<dbReference type="GeneID" id="114603500"/>
<evidence type="ECO:0000256" key="4">
    <source>
        <dbReference type="ARBA" id="ARBA00022737"/>
    </source>
</evidence>
<dbReference type="SUPFAM" id="SSF47986">
    <property type="entry name" value="DEATH domain"/>
    <property type="match status" value="1"/>
</dbReference>
<dbReference type="InterPro" id="IPR032675">
    <property type="entry name" value="LRR_dom_sf"/>
</dbReference>
<dbReference type="Pfam" id="PF17779">
    <property type="entry name" value="WHD_NOD2"/>
    <property type="match status" value="1"/>
</dbReference>
<keyword evidence="10" id="KW-1185">Reference proteome</keyword>
<evidence type="ECO:0000256" key="1">
    <source>
        <dbReference type="ARBA" id="ARBA00004496"/>
    </source>
</evidence>
<comment type="subcellular location">
    <subcellularLocation>
        <location evidence="1">Cytoplasm</location>
    </subcellularLocation>
</comment>
<evidence type="ECO:0000256" key="5">
    <source>
        <dbReference type="ARBA" id="ARBA00022741"/>
    </source>
</evidence>
<reference evidence="9" key="3">
    <citation type="submission" date="2025-09" db="UniProtKB">
        <authorList>
            <consortium name="Ensembl"/>
        </authorList>
    </citation>
    <scope>IDENTIFICATION</scope>
</reference>
<proteinExistence type="predicted"/>
<evidence type="ECO:0000256" key="7">
    <source>
        <dbReference type="SAM" id="MobiDB-lite"/>
    </source>
</evidence>
<dbReference type="OrthoDB" id="120976at2759"/>
<accession>A0A670IIP3</accession>
<dbReference type="SUPFAM" id="SSF52540">
    <property type="entry name" value="P-loop containing nucleoside triphosphate hydrolases"/>
    <property type="match status" value="1"/>
</dbReference>
<keyword evidence="2" id="KW-0963">Cytoplasm</keyword>
<keyword evidence="5" id="KW-0547">Nucleotide-binding</keyword>
<keyword evidence="4" id="KW-0677">Repeat</keyword>
<gene>
    <name evidence="9" type="primary">LOC114603500</name>
</gene>
<dbReference type="InterPro" id="IPR041267">
    <property type="entry name" value="NLRP_HD2"/>
</dbReference>
<dbReference type="InterPro" id="IPR027417">
    <property type="entry name" value="P-loop_NTPase"/>
</dbReference>
<dbReference type="OMA" id="YIICTAM"/>
<dbReference type="Ensembl" id="ENSPMRT00000012314.1">
    <property type="protein sequence ID" value="ENSPMRP00000011529.1"/>
    <property type="gene ID" value="ENSPMRG00000007725.1"/>
</dbReference>
<dbReference type="InterPro" id="IPR007111">
    <property type="entry name" value="NACHT_NTPase"/>
</dbReference>
<dbReference type="KEGG" id="pmua:114603500"/>
<evidence type="ECO:0000313" key="10">
    <source>
        <dbReference type="Proteomes" id="UP000472272"/>
    </source>
</evidence>
<keyword evidence="3" id="KW-0433">Leucine-rich repeat</keyword>
<protein>
    <submittedName>
        <fullName evidence="9">NACHT, LRR and PYD domains-containing protein 12-like</fullName>
    </submittedName>
</protein>
<dbReference type="RefSeq" id="XP_028598371.1">
    <property type="nucleotide sequence ID" value="XM_028742538.1"/>
</dbReference>
<evidence type="ECO:0000256" key="2">
    <source>
        <dbReference type="ARBA" id="ARBA00022490"/>
    </source>
</evidence>
<feature type="domain" description="NACHT" evidence="8">
    <location>
        <begin position="244"/>
        <end position="380"/>
    </location>
</feature>
<dbReference type="InterPro" id="IPR041075">
    <property type="entry name" value="NOD1/2_WH"/>
</dbReference>
<dbReference type="Pfam" id="PF05729">
    <property type="entry name" value="NACHT"/>
    <property type="match status" value="1"/>
</dbReference>
<reference evidence="9" key="2">
    <citation type="submission" date="2025-08" db="UniProtKB">
        <authorList>
            <consortium name="Ensembl"/>
        </authorList>
    </citation>
    <scope>IDENTIFICATION</scope>
</reference>
<reference evidence="9 10" key="1">
    <citation type="journal article" date="2019" name="Proc. Natl. Acad. Sci. U.S.A.">
        <title>Regulatory changes in pterin and carotenoid genes underlie balanced color polymorphisms in the wall lizard.</title>
        <authorList>
            <person name="Andrade P."/>
            <person name="Pinho C."/>
            <person name="Perez I de Lanuza G."/>
            <person name="Afonso S."/>
            <person name="Brejcha J."/>
            <person name="Rubin C.J."/>
            <person name="Wallerman O."/>
            <person name="Pereira P."/>
            <person name="Sabatino S.J."/>
            <person name="Bellati A."/>
            <person name="Pellitteri-Rosa D."/>
            <person name="Bosakova Z."/>
            <person name="Bunikis I."/>
            <person name="Carretero M.A."/>
            <person name="Feiner N."/>
            <person name="Marsik P."/>
            <person name="Pauperio F."/>
            <person name="Salvi D."/>
            <person name="Soler L."/>
            <person name="While G.M."/>
            <person name="Uller T."/>
            <person name="Font E."/>
            <person name="Andersson L."/>
            <person name="Carneiro M."/>
        </authorList>
    </citation>
    <scope>NUCLEOTIDE SEQUENCE</scope>
</reference>
<dbReference type="GO" id="GO:0005524">
    <property type="term" value="F:ATP binding"/>
    <property type="evidence" value="ECO:0007669"/>
    <property type="project" value="UniProtKB-KW"/>
</dbReference>
<dbReference type="PROSITE" id="PS50837">
    <property type="entry name" value="NACHT"/>
    <property type="match status" value="1"/>
</dbReference>
<evidence type="ECO:0000259" key="8">
    <source>
        <dbReference type="PROSITE" id="PS50837"/>
    </source>
</evidence>
<dbReference type="PANTHER" id="PTHR24106">
    <property type="entry name" value="NACHT, LRR AND CARD DOMAINS-CONTAINING"/>
    <property type="match status" value="1"/>
</dbReference>
<feature type="region of interest" description="Disordered" evidence="7">
    <location>
        <begin position="96"/>
        <end position="119"/>
    </location>
</feature>
<evidence type="ECO:0000313" key="9">
    <source>
        <dbReference type="Ensembl" id="ENSPMRP00000011529.1"/>
    </source>
</evidence>
<dbReference type="SUPFAM" id="SSF52047">
    <property type="entry name" value="RNI-like"/>
    <property type="match status" value="1"/>
</dbReference>
<dbReference type="Gene3D" id="1.10.533.10">
    <property type="entry name" value="Death Domain, Fas"/>
    <property type="match status" value="1"/>
</dbReference>
<dbReference type="Gene3D" id="3.40.50.300">
    <property type="entry name" value="P-loop containing nucleotide triphosphate hydrolases"/>
    <property type="match status" value="1"/>
</dbReference>
<evidence type="ECO:0000256" key="3">
    <source>
        <dbReference type="ARBA" id="ARBA00022614"/>
    </source>
</evidence>
<feature type="compositionally biased region" description="Basic and acidic residues" evidence="7">
    <location>
        <begin position="96"/>
        <end position="105"/>
    </location>
</feature>
<evidence type="ECO:0000256" key="6">
    <source>
        <dbReference type="ARBA" id="ARBA00022840"/>
    </source>
</evidence>
<dbReference type="InterPro" id="IPR051261">
    <property type="entry name" value="NLR"/>
</dbReference>
<dbReference type="Proteomes" id="UP000472272">
    <property type="component" value="Chromosome 8"/>
</dbReference>